<reference evidence="1 2" key="1">
    <citation type="journal article" date="2022" name="Nat. Ecol. Evol.">
        <title>A masculinizing supergene underlies an exaggerated male reproductive morph in a spider.</title>
        <authorList>
            <person name="Hendrickx F."/>
            <person name="De Corte Z."/>
            <person name="Sonet G."/>
            <person name="Van Belleghem S.M."/>
            <person name="Kostlbacher S."/>
            <person name="Vangestel C."/>
        </authorList>
    </citation>
    <scope>NUCLEOTIDE SEQUENCE [LARGE SCALE GENOMIC DNA]</scope>
    <source>
        <strain evidence="1">W744_W776</strain>
    </source>
</reference>
<comment type="caution">
    <text evidence="1">The sequence shown here is derived from an EMBL/GenBank/DDBJ whole genome shotgun (WGS) entry which is preliminary data.</text>
</comment>
<dbReference type="EMBL" id="JAFNEN010000084">
    <property type="protein sequence ID" value="KAG8195572.1"/>
    <property type="molecule type" value="Genomic_DNA"/>
</dbReference>
<name>A0AAV6VHX8_9ARAC</name>
<sequence>MNAVRLAILIKIPPDTALSSSKLSPDTFRHLSEFSPNQRAVAKWNGTPLSTRFREISQSPPHTMECCVASFAFFNFRRQSEECLFHSSGVVNTVHTLIASLDVDDVTNPLGHHSVELERRISRGASEFVPRPEGRDEEANLQLHVGLVSH</sequence>
<organism evidence="1 2">
    <name type="scientific">Oedothorax gibbosus</name>
    <dbReference type="NCBI Taxonomy" id="931172"/>
    <lineage>
        <taxon>Eukaryota</taxon>
        <taxon>Metazoa</taxon>
        <taxon>Ecdysozoa</taxon>
        <taxon>Arthropoda</taxon>
        <taxon>Chelicerata</taxon>
        <taxon>Arachnida</taxon>
        <taxon>Araneae</taxon>
        <taxon>Araneomorphae</taxon>
        <taxon>Entelegynae</taxon>
        <taxon>Araneoidea</taxon>
        <taxon>Linyphiidae</taxon>
        <taxon>Erigoninae</taxon>
        <taxon>Oedothorax</taxon>
    </lineage>
</organism>
<evidence type="ECO:0000313" key="2">
    <source>
        <dbReference type="Proteomes" id="UP000827092"/>
    </source>
</evidence>
<protein>
    <submittedName>
        <fullName evidence="1">Uncharacterized protein</fullName>
    </submittedName>
</protein>
<dbReference type="Proteomes" id="UP000827092">
    <property type="component" value="Unassembled WGS sequence"/>
</dbReference>
<evidence type="ECO:0000313" key="1">
    <source>
        <dbReference type="EMBL" id="KAG8195572.1"/>
    </source>
</evidence>
<proteinExistence type="predicted"/>
<accession>A0AAV6VHX8</accession>
<keyword evidence="2" id="KW-1185">Reference proteome</keyword>
<dbReference type="AlphaFoldDB" id="A0AAV6VHX8"/>
<gene>
    <name evidence="1" type="ORF">JTE90_002195</name>
</gene>